<name>A0A1X7DJL7_9MICC</name>
<evidence type="ECO:0000313" key="12">
    <source>
        <dbReference type="EMBL" id="SMF16680.1"/>
    </source>
</evidence>
<dbReference type="Gene3D" id="1.20.1440.130">
    <property type="entry name" value="VKOR domain"/>
    <property type="match status" value="1"/>
</dbReference>
<keyword evidence="13" id="KW-1185">Reference proteome</keyword>
<evidence type="ECO:0000256" key="7">
    <source>
        <dbReference type="ARBA" id="ARBA00023136"/>
    </source>
</evidence>
<keyword evidence="8" id="KW-1015">Disulfide bond</keyword>
<evidence type="ECO:0000256" key="10">
    <source>
        <dbReference type="SAM" id="Phobius"/>
    </source>
</evidence>
<keyword evidence="7 10" id="KW-0472">Membrane</keyword>
<keyword evidence="5 10" id="KW-1133">Transmembrane helix</keyword>
<evidence type="ECO:0000259" key="11">
    <source>
        <dbReference type="Pfam" id="PF07884"/>
    </source>
</evidence>
<dbReference type="Proteomes" id="UP000192929">
    <property type="component" value="Unassembled WGS sequence"/>
</dbReference>
<feature type="transmembrane region" description="Helical" evidence="10">
    <location>
        <begin position="6"/>
        <end position="25"/>
    </location>
</feature>
<dbReference type="GO" id="GO:0048038">
    <property type="term" value="F:quinone binding"/>
    <property type="evidence" value="ECO:0007669"/>
    <property type="project" value="UniProtKB-KW"/>
</dbReference>
<accession>A0A1X7DJL7</accession>
<feature type="domain" description="Vitamin K epoxide reductase" evidence="11">
    <location>
        <begin position="7"/>
        <end position="51"/>
    </location>
</feature>
<evidence type="ECO:0000256" key="4">
    <source>
        <dbReference type="ARBA" id="ARBA00022719"/>
    </source>
</evidence>
<dbReference type="InterPro" id="IPR012932">
    <property type="entry name" value="VKOR"/>
</dbReference>
<evidence type="ECO:0000256" key="9">
    <source>
        <dbReference type="ARBA" id="ARBA00023284"/>
    </source>
</evidence>
<evidence type="ECO:0000313" key="13">
    <source>
        <dbReference type="Proteomes" id="UP000192929"/>
    </source>
</evidence>
<protein>
    <submittedName>
        <fullName evidence="12">Vitamin K epoxide reductase family protein</fullName>
    </submittedName>
</protein>
<evidence type="ECO:0000256" key="1">
    <source>
        <dbReference type="ARBA" id="ARBA00004141"/>
    </source>
</evidence>
<comment type="subcellular location">
    <subcellularLocation>
        <location evidence="1">Membrane</location>
        <topology evidence="1">Multi-pass membrane protein</topology>
    </subcellularLocation>
</comment>
<dbReference type="Pfam" id="PF07884">
    <property type="entry name" value="VKOR"/>
    <property type="match status" value="1"/>
</dbReference>
<organism evidence="12 13">
    <name type="scientific">Kocuria marina subsp. indica</name>
    <dbReference type="NCBI Taxonomy" id="1049583"/>
    <lineage>
        <taxon>Bacteria</taxon>
        <taxon>Bacillati</taxon>
        <taxon>Actinomycetota</taxon>
        <taxon>Actinomycetes</taxon>
        <taxon>Micrococcales</taxon>
        <taxon>Micrococcaceae</taxon>
        <taxon>Kocuria</taxon>
    </lineage>
</organism>
<feature type="transmembrane region" description="Helical" evidence="10">
    <location>
        <begin position="82"/>
        <end position="102"/>
    </location>
</feature>
<dbReference type="InterPro" id="IPR038354">
    <property type="entry name" value="VKOR_sf"/>
</dbReference>
<evidence type="ECO:0000256" key="5">
    <source>
        <dbReference type="ARBA" id="ARBA00022989"/>
    </source>
</evidence>
<dbReference type="GO" id="GO:0016020">
    <property type="term" value="C:membrane"/>
    <property type="evidence" value="ECO:0007669"/>
    <property type="project" value="UniProtKB-SubCell"/>
</dbReference>
<evidence type="ECO:0000256" key="2">
    <source>
        <dbReference type="ARBA" id="ARBA00006214"/>
    </source>
</evidence>
<keyword evidence="9" id="KW-0676">Redox-active center</keyword>
<sequence length="106" mass="12012">MLPWPLRLQAGVTLAAIFVHWLIWVSLYRIGALCPYCMAVWAVAIPLFVIVTQRNLRLLPGQTGSRRACTGTWVHAYQTPALVGWFLLVAALSAVRFWDYWITLLA</sequence>
<dbReference type="AlphaFoldDB" id="A0A1X7DJL7"/>
<proteinExistence type="inferred from homology"/>
<evidence type="ECO:0000256" key="3">
    <source>
        <dbReference type="ARBA" id="ARBA00022692"/>
    </source>
</evidence>
<gene>
    <name evidence="12" type="ORF">SAMN06296028_11268</name>
</gene>
<dbReference type="GO" id="GO:0016491">
    <property type="term" value="F:oxidoreductase activity"/>
    <property type="evidence" value="ECO:0007669"/>
    <property type="project" value="UniProtKB-KW"/>
</dbReference>
<feature type="transmembrane region" description="Helical" evidence="10">
    <location>
        <begin position="32"/>
        <end position="51"/>
    </location>
</feature>
<evidence type="ECO:0000256" key="6">
    <source>
        <dbReference type="ARBA" id="ARBA00023002"/>
    </source>
</evidence>
<keyword evidence="3 10" id="KW-0812">Transmembrane</keyword>
<reference evidence="13" key="1">
    <citation type="submission" date="2017-04" db="EMBL/GenBank/DDBJ databases">
        <authorList>
            <person name="Varghese N."/>
            <person name="Submissions S."/>
        </authorList>
    </citation>
    <scope>NUCLEOTIDE SEQUENCE [LARGE SCALE GENOMIC DNA]</scope>
    <source>
        <strain evidence="13">NIO-1021</strain>
    </source>
</reference>
<dbReference type="EMBL" id="FXAC01000012">
    <property type="protein sequence ID" value="SMF16680.1"/>
    <property type="molecule type" value="Genomic_DNA"/>
</dbReference>
<comment type="similarity">
    <text evidence="2">Belongs to the VKOR family.</text>
</comment>
<evidence type="ECO:0000256" key="8">
    <source>
        <dbReference type="ARBA" id="ARBA00023157"/>
    </source>
</evidence>
<keyword evidence="6" id="KW-0560">Oxidoreductase</keyword>
<keyword evidence="4" id="KW-0874">Quinone</keyword>